<evidence type="ECO:0000256" key="1">
    <source>
        <dbReference type="ARBA" id="ARBA00023125"/>
    </source>
</evidence>
<dbReference type="InterPro" id="IPR009071">
    <property type="entry name" value="HMG_box_dom"/>
</dbReference>
<organism evidence="6 7">
    <name type="scientific">Pyrrhoderma noxium</name>
    <dbReference type="NCBI Taxonomy" id="2282107"/>
    <lineage>
        <taxon>Eukaryota</taxon>
        <taxon>Fungi</taxon>
        <taxon>Dikarya</taxon>
        <taxon>Basidiomycota</taxon>
        <taxon>Agaricomycotina</taxon>
        <taxon>Agaricomycetes</taxon>
        <taxon>Hymenochaetales</taxon>
        <taxon>Hymenochaetaceae</taxon>
        <taxon>Pyrrhoderma</taxon>
    </lineage>
</organism>
<evidence type="ECO:0000256" key="3">
    <source>
        <dbReference type="PROSITE-ProRule" id="PRU00267"/>
    </source>
</evidence>
<feature type="DNA-binding region" description="HMG box" evidence="3">
    <location>
        <begin position="58"/>
        <end position="122"/>
    </location>
</feature>
<dbReference type="GO" id="GO:0000978">
    <property type="term" value="F:RNA polymerase II cis-regulatory region sequence-specific DNA binding"/>
    <property type="evidence" value="ECO:0007669"/>
    <property type="project" value="TreeGrafter"/>
</dbReference>
<keyword evidence="2 3" id="KW-0539">Nucleus</keyword>
<dbReference type="OrthoDB" id="6247875at2759"/>
<comment type="caution">
    <text evidence="6">The sequence shown here is derived from an EMBL/GenBank/DDBJ whole genome shotgun (WGS) entry which is preliminary data.</text>
</comment>
<evidence type="ECO:0000259" key="5">
    <source>
        <dbReference type="PROSITE" id="PS50118"/>
    </source>
</evidence>
<feature type="domain" description="HMG box" evidence="5">
    <location>
        <begin position="58"/>
        <end position="122"/>
    </location>
</feature>
<dbReference type="Pfam" id="PF00505">
    <property type="entry name" value="HMG_box"/>
    <property type="match status" value="1"/>
</dbReference>
<keyword evidence="7" id="KW-1185">Reference proteome</keyword>
<protein>
    <submittedName>
        <fullName evidence="6">Specific transcriptional repressor</fullName>
    </submittedName>
</protein>
<dbReference type="EMBL" id="NBII01000007">
    <property type="protein sequence ID" value="PAV17378.1"/>
    <property type="molecule type" value="Genomic_DNA"/>
</dbReference>
<evidence type="ECO:0000313" key="6">
    <source>
        <dbReference type="EMBL" id="PAV17378.1"/>
    </source>
</evidence>
<sequence>MPKDINTAYNRSSQHLLKSSDHIFIDLGSETLGSSSRLISTEQESQNTNNSMSTKERIPRPPNCFILFRTEMRKLCNDSAERSRSSFTSKLWNEMSEDEKKPWREKARIKKEEHSVKYPGYRYRAIPKTVKRKGKGKKGEDKENDGSLTKSTKKSRSSSLQKDHESQIEPSPCVSNTIGSNTISFQNFQNSKKKQLVPLPLTLPPHLNRYPRCEEQQQDLLVSLPDNGLNYGLHVNPQTSYMGGLTAQASSAFVLLPLQPTAIPNAGNSSNLGQFPYVTDRSWEESSGGAHQNSFIFPPWS</sequence>
<dbReference type="SUPFAM" id="SSF47095">
    <property type="entry name" value="HMG-box"/>
    <property type="match status" value="1"/>
</dbReference>
<proteinExistence type="predicted"/>
<dbReference type="STRING" id="2282107.A0A286UCV8"/>
<feature type="compositionally biased region" description="Polar residues" evidence="4">
    <location>
        <begin position="37"/>
        <end position="53"/>
    </location>
</feature>
<evidence type="ECO:0000256" key="4">
    <source>
        <dbReference type="SAM" id="MobiDB-lite"/>
    </source>
</evidence>
<feature type="region of interest" description="Disordered" evidence="4">
    <location>
        <begin position="124"/>
        <end position="176"/>
    </location>
</feature>
<dbReference type="CDD" id="cd01389">
    <property type="entry name" value="HMG-box_ROX1-like"/>
    <property type="match status" value="1"/>
</dbReference>
<dbReference type="PANTHER" id="PTHR45789">
    <property type="entry name" value="FI18025P1"/>
    <property type="match status" value="1"/>
</dbReference>
<name>A0A286UCV8_9AGAM</name>
<dbReference type="GO" id="GO:0000981">
    <property type="term" value="F:DNA-binding transcription factor activity, RNA polymerase II-specific"/>
    <property type="evidence" value="ECO:0007669"/>
    <property type="project" value="TreeGrafter"/>
</dbReference>
<gene>
    <name evidence="6" type="ORF">PNOK_0744200</name>
</gene>
<dbReference type="Proteomes" id="UP000217199">
    <property type="component" value="Unassembled WGS sequence"/>
</dbReference>
<feature type="region of interest" description="Disordered" evidence="4">
    <location>
        <begin position="86"/>
        <end position="106"/>
    </location>
</feature>
<dbReference type="InterPro" id="IPR051356">
    <property type="entry name" value="SOX/SOX-like_TF"/>
</dbReference>
<dbReference type="GO" id="GO:0005634">
    <property type="term" value="C:nucleus"/>
    <property type="evidence" value="ECO:0007669"/>
    <property type="project" value="UniProtKB-UniRule"/>
</dbReference>
<dbReference type="PROSITE" id="PS50118">
    <property type="entry name" value="HMG_BOX_2"/>
    <property type="match status" value="1"/>
</dbReference>
<dbReference type="SMART" id="SM00398">
    <property type="entry name" value="HMG"/>
    <property type="match status" value="1"/>
</dbReference>
<dbReference type="Gene3D" id="1.10.30.10">
    <property type="entry name" value="High mobility group box domain"/>
    <property type="match status" value="1"/>
</dbReference>
<accession>A0A286UCV8</accession>
<evidence type="ECO:0000256" key="2">
    <source>
        <dbReference type="ARBA" id="ARBA00023242"/>
    </source>
</evidence>
<reference evidence="6 7" key="1">
    <citation type="journal article" date="2017" name="Mol. Ecol.">
        <title>Comparative and population genomic landscape of Phellinus noxius: A hypervariable fungus causing root rot in trees.</title>
        <authorList>
            <person name="Chung C.L."/>
            <person name="Lee T.J."/>
            <person name="Akiba M."/>
            <person name="Lee H.H."/>
            <person name="Kuo T.H."/>
            <person name="Liu D."/>
            <person name="Ke H.M."/>
            <person name="Yokoi T."/>
            <person name="Roa M.B."/>
            <person name="Lu M.J."/>
            <person name="Chang Y.Y."/>
            <person name="Ann P.J."/>
            <person name="Tsai J.N."/>
            <person name="Chen C.Y."/>
            <person name="Tzean S.S."/>
            <person name="Ota Y."/>
            <person name="Hattori T."/>
            <person name="Sahashi N."/>
            <person name="Liou R.F."/>
            <person name="Kikuchi T."/>
            <person name="Tsai I.J."/>
        </authorList>
    </citation>
    <scope>NUCLEOTIDE SEQUENCE [LARGE SCALE GENOMIC DNA]</scope>
    <source>
        <strain evidence="6 7">FFPRI411160</strain>
    </source>
</reference>
<dbReference type="AlphaFoldDB" id="A0A286UCV8"/>
<evidence type="ECO:0000313" key="7">
    <source>
        <dbReference type="Proteomes" id="UP000217199"/>
    </source>
</evidence>
<dbReference type="InterPro" id="IPR036910">
    <property type="entry name" value="HMG_box_dom_sf"/>
</dbReference>
<dbReference type="InParanoid" id="A0A286UCV8"/>
<dbReference type="PANTHER" id="PTHR45789:SF2">
    <property type="entry name" value="FI18025P1"/>
    <property type="match status" value="1"/>
</dbReference>
<keyword evidence="1 3" id="KW-0238">DNA-binding</keyword>
<feature type="region of interest" description="Disordered" evidence="4">
    <location>
        <begin position="37"/>
        <end position="60"/>
    </location>
</feature>